<accession>A0A7J6WLY8</accession>
<evidence type="ECO:0000313" key="6">
    <source>
        <dbReference type="Proteomes" id="UP000554482"/>
    </source>
</evidence>
<keyword evidence="2 5" id="KW-0032">Aminotransferase</keyword>
<evidence type="ECO:0000256" key="3">
    <source>
        <dbReference type="ARBA" id="ARBA00022679"/>
    </source>
</evidence>
<evidence type="ECO:0000256" key="2">
    <source>
        <dbReference type="ARBA" id="ARBA00022576"/>
    </source>
</evidence>
<reference evidence="5 6" key="1">
    <citation type="submission" date="2020-06" db="EMBL/GenBank/DDBJ databases">
        <title>Transcriptomic and genomic resources for Thalictrum thalictroides and T. hernandezii: Facilitating candidate gene discovery in an emerging model plant lineage.</title>
        <authorList>
            <person name="Arias T."/>
            <person name="Riano-Pachon D.M."/>
            <person name="Di Stilio V.S."/>
        </authorList>
    </citation>
    <scope>NUCLEOTIDE SEQUENCE [LARGE SCALE GENOMIC DNA]</scope>
    <source>
        <strain evidence="6">cv. WT478/WT964</strain>
        <tissue evidence="5">Leaves</tissue>
    </source>
</reference>
<keyword evidence="4" id="KW-0663">Pyridoxal phosphate</keyword>
<dbReference type="InterPro" id="IPR015421">
    <property type="entry name" value="PyrdxlP-dep_Trfase_major"/>
</dbReference>
<dbReference type="InterPro" id="IPR015424">
    <property type="entry name" value="PyrdxlP-dep_Trfase"/>
</dbReference>
<dbReference type="SUPFAM" id="SSF53383">
    <property type="entry name" value="PLP-dependent transferases"/>
    <property type="match status" value="1"/>
</dbReference>
<dbReference type="AlphaFoldDB" id="A0A7J6WLY8"/>
<feature type="non-terminal residue" evidence="5">
    <location>
        <position position="1"/>
    </location>
</feature>
<dbReference type="Gene3D" id="3.90.1150.10">
    <property type="entry name" value="Aspartate Aminotransferase, domain 1"/>
    <property type="match status" value="1"/>
</dbReference>
<organism evidence="5 6">
    <name type="scientific">Thalictrum thalictroides</name>
    <name type="common">Rue-anemone</name>
    <name type="synonym">Anemone thalictroides</name>
    <dbReference type="NCBI Taxonomy" id="46969"/>
    <lineage>
        <taxon>Eukaryota</taxon>
        <taxon>Viridiplantae</taxon>
        <taxon>Streptophyta</taxon>
        <taxon>Embryophyta</taxon>
        <taxon>Tracheophyta</taxon>
        <taxon>Spermatophyta</taxon>
        <taxon>Magnoliopsida</taxon>
        <taxon>Ranunculales</taxon>
        <taxon>Ranunculaceae</taxon>
        <taxon>Thalictroideae</taxon>
        <taxon>Thalictrum</taxon>
    </lineage>
</organism>
<gene>
    <name evidence="5" type="ORF">FRX31_012801</name>
</gene>
<keyword evidence="3 5" id="KW-0808">Transferase</keyword>
<dbReference type="InterPro" id="IPR015422">
    <property type="entry name" value="PyrdxlP-dep_Trfase_small"/>
</dbReference>
<name>A0A7J6WLY8_THATH</name>
<dbReference type="GO" id="GO:0008483">
    <property type="term" value="F:transaminase activity"/>
    <property type="evidence" value="ECO:0007669"/>
    <property type="project" value="UniProtKB-KW"/>
</dbReference>
<dbReference type="InterPro" id="IPR019942">
    <property type="entry name" value="DapL/ALD1"/>
</dbReference>
<dbReference type="PANTHER" id="PTHR43144">
    <property type="entry name" value="AMINOTRANSFERASE"/>
    <property type="match status" value="1"/>
</dbReference>
<protein>
    <submittedName>
        <fullName evidence="5">Ll-diaminopimelate aminotransferase protein</fullName>
    </submittedName>
</protein>
<evidence type="ECO:0000313" key="5">
    <source>
        <dbReference type="EMBL" id="KAF5197610.1"/>
    </source>
</evidence>
<evidence type="ECO:0000256" key="4">
    <source>
        <dbReference type="ARBA" id="ARBA00022898"/>
    </source>
</evidence>
<dbReference type="Proteomes" id="UP000554482">
    <property type="component" value="Unassembled WGS sequence"/>
</dbReference>
<keyword evidence="6" id="KW-1185">Reference proteome</keyword>
<sequence>MSVMQTTSISSSSSGFLGQNKFINTRYSSSSTKEISIRVAARNSGICKCVAATPPPTEKQQIAYKTNVSRNGNMAKLQAGYLFPEIARRRAAHMLKYPDANVIRLGIGDTTEPIPEFITSAMAKRAHELSTLEGYSGYGAEQGEKQLRAKIAATYYGGLGIEESDIFVSDGAKCDISRLQLHFGSNVTVAVQDPSYL</sequence>
<comment type="caution">
    <text evidence="5">The sequence shown here is derived from an EMBL/GenBank/DDBJ whole genome shotgun (WGS) entry which is preliminary data.</text>
</comment>
<proteinExistence type="predicted"/>
<dbReference type="EMBL" id="JABWDY010014478">
    <property type="protein sequence ID" value="KAF5197610.1"/>
    <property type="molecule type" value="Genomic_DNA"/>
</dbReference>
<evidence type="ECO:0000256" key="1">
    <source>
        <dbReference type="ARBA" id="ARBA00001933"/>
    </source>
</evidence>
<dbReference type="OrthoDB" id="1657096at2759"/>
<dbReference type="Gene3D" id="3.40.640.10">
    <property type="entry name" value="Type I PLP-dependent aspartate aminotransferase-like (Major domain)"/>
    <property type="match status" value="1"/>
</dbReference>
<comment type="cofactor">
    <cofactor evidence="1">
        <name>pyridoxal 5'-phosphate</name>
        <dbReference type="ChEBI" id="CHEBI:597326"/>
    </cofactor>
</comment>